<dbReference type="SMART" id="SM00387">
    <property type="entry name" value="HATPase_c"/>
    <property type="match status" value="1"/>
</dbReference>
<dbReference type="GO" id="GO:0016036">
    <property type="term" value="P:cellular response to phosphate starvation"/>
    <property type="evidence" value="ECO:0007669"/>
    <property type="project" value="TreeGrafter"/>
</dbReference>
<dbReference type="SUPFAM" id="SSF47384">
    <property type="entry name" value="Homodimeric domain of signal transducing histidine kinase"/>
    <property type="match status" value="1"/>
</dbReference>
<evidence type="ECO:0000256" key="7">
    <source>
        <dbReference type="ARBA" id="ARBA00023012"/>
    </source>
</evidence>
<protein>
    <recommendedName>
        <fullName evidence="3">histidine kinase</fullName>
        <ecNumber evidence="3">2.7.13.3</ecNumber>
    </recommendedName>
</protein>
<feature type="transmembrane region" description="Helical" evidence="9">
    <location>
        <begin position="9"/>
        <end position="32"/>
    </location>
</feature>
<dbReference type="AlphaFoldDB" id="A0A1S8TAL2"/>
<evidence type="ECO:0000256" key="6">
    <source>
        <dbReference type="ARBA" id="ARBA00022777"/>
    </source>
</evidence>
<evidence type="ECO:0000256" key="5">
    <source>
        <dbReference type="ARBA" id="ARBA00022679"/>
    </source>
</evidence>
<comment type="subcellular location">
    <subcellularLocation>
        <location evidence="2">Membrane</location>
    </subcellularLocation>
</comment>
<dbReference type="RefSeq" id="WP_077848658.1">
    <property type="nucleotide sequence ID" value="NZ_LZZM01000193.1"/>
</dbReference>
<dbReference type="CDD" id="cd06225">
    <property type="entry name" value="HAMP"/>
    <property type="match status" value="1"/>
</dbReference>
<dbReference type="InterPro" id="IPR003594">
    <property type="entry name" value="HATPase_dom"/>
</dbReference>
<dbReference type="InterPro" id="IPR004358">
    <property type="entry name" value="Sig_transdc_His_kin-like_C"/>
</dbReference>
<dbReference type="Pfam" id="PF02518">
    <property type="entry name" value="HATPase_c"/>
    <property type="match status" value="1"/>
</dbReference>
<dbReference type="Gene3D" id="6.10.340.10">
    <property type="match status" value="1"/>
</dbReference>
<feature type="domain" description="HAMP" evidence="11">
    <location>
        <begin position="204"/>
        <end position="256"/>
    </location>
</feature>
<keyword evidence="9" id="KW-0812">Transmembrane</keyword>
<dbReference type="GO" id="GO:0005886">
    <property type="term" value="C:plasma membrane"/>
    <property type="evidence" value="ECO:0007669"/>
    <property type="project" value="TreeGrafter"/>
</dbReference>
<dbReference type="SUPFAM" id="SSF158472">
    <property type="entry name" value="HAMP domain-like"/>
    <property type="match status" value="1"/>
</dbReference>
<dbReference type="EMBL" id="LZZM01000193">
    <property type="protein sequence ID" value="OOM74820.1"/>
    <property type="molecule type" value="Genomic_DNA"/>
</dbReference>
<sequence length="510" mass="58640">MNKSIRSKLFISIIALLTFFVVVLCILNSLYLEQYYIEKKKNILIENAKELTNIYTGNPLDIEDELDRKANITGSSIDIRDTYGKIIFTSSRRMPNENSVIDNNKTKFNVPPPTIDFNPSNNRYKKNVEEIYDEGEYTFETRRDVQLKIELLTLVTKLNNGDILAIKVPLVSISESVDIANRFIIITGIIIIILGSIWAYWFSKKFTKPILEVNNIATNMAKFDFSQKCKIKGADEIGQLGQNINYLSYELNRAITELNIKNKKLEEDIEKERQIDEMRKEFISSVSHELRTPLSVIHGYAEGLVSNVVESEEDKHFYCDVIIKETNKMNKLVKDLLNLSQIETDHFQIEKSEFNLTSLIEYILNKYKAAFLEQNIKIQFEVDESLFVSADIVRIEQIITNYLNNAINHVDSNKIIKINKSIKKDIIRINVFNSGKHIPEDCLEKIWKSFYKVDKARTRAYGGYGLGLSIVKAIADLHNTKCGVDNLEGGVSFWFEIDKMKESQVSSSSI</sequence>
<dbReference type="Proteomes" id="UP000190890">
    <property type="component" value="Unassembled WGS sequence"/>
</dbReference>
<dbReference type="SUPFAM" id="SSF55874">
    <property type="entry name" value="ATPase domain of HSP90 chaperone/DNA topoisomerase II/histidine kinase"/>
    <property type="match status" value="1"/>
</dbReference>
<name>A0A1S8TAL2_9CLOT</name>
<evidence type="ECO:0000313" key="12">
    <source>
        <dbReference type="EMBL" id="OOM74820.1"/>
    </source>
</evidence>
<dbReference type="PROSITE" id="PS50885">
    <property type="entry name" value="HAMP"/>
    <property type="match status" value="1"/>
</dbReference>
<dbReference type="InterPro" id="IPR005467">
    <property type="entry name" value="His_kinase_dom"/>
</dbReference>
<comment type="caution">
    <text evidence="12">The sequence shown here is derived from an EMBL/GenBank/DDBJ whole genome shotgun (WGS) entry which is preliminary data.</text>
</comment>
<evidence type="ECO:0000256" key="3">
    <source>
        <dbReference type="ARBA" id="ARBA00012438"/>
    </source>
</evidence>
<dbReference type="PRINTS" id="PR00344">
    <property type="entry name" value="BCTRLSENSOR"/>
</dbReference>
<dbReference type="InterPro" id="IPR036890">
    <property type="entry name" value="HATPase_C_sf"/>
</dbReference>
<dbReference type="Pfam" id="PF00512">
    <property type="entry name" value="HisKA"/>
    <property type="match status" value="1"/>
</dbReference>
<dbReference type="GO" id="GO:0004721">
    <property type="term" value="F:phosphoprotein phosphatase activity"/>
    <property type="evidence" value="ECO:0007669"/>
    <property type="project" value="TreeGrafter"/>
</dbReference>
<keyword evidence="9" id="KW-1133">Transmembrane helix</keyword>
<dbReference type="SMART" id="SM00304">
    <property type="entry name" value="HAMP"/>
    <property type="match status" value="1"/>
</dbReference>
<dbReference type="Gene3D" id="3.30.565.10">
    <property type="entry name" value="Histidine kinase-like ATPase, C-terminal domain"/>
    <property type="match status" value="1"/>
</dbReference>
<dbReference type="CDD" id="cd00075">
    <property type="entry name" value="HATPase"/>
    <property type="match status" value="1"/>
</dbReference>
<keyword evidence="5 12" id="KW-0808">Transferase</keyword>
<evidence type="ECO:0000256" key="2">
    <source>
        <dbReference type="ARBA" id="ARBA00004370"/>
    </source>
</evidence>
<keyword evidence="6" id="KW-0418">Kinase</keyword>
<organism evidence="12 13">
    <name type="scientific">Clostridium puniceum</name>
    <dbReference type="NCBI Taxonomy" id="29367"/>
    <lineage>
        <taxon>Bacteria</taxon>
        <taxon>Bacillati</taxon>
        <taxon>Bacillota</taxon>
        <taxon>Clostridia</taxon>
        <taxon>Eubacteriales</taxon>
        <taxon>Clostridiaceae</taxon>
        <taxon>Clostridium</taxon>
    </lineage>
</organism>
<dbReference type="FunFam" id="1.10.287.130:FF:000001">
    <property type="entry name" value="Two-component sensor histidine kinase"/>
    <property type="match status" value="1"/>
</dbReference>
<dbReference type="STRING" id="29367.CLPUN_36480"/>
<dbReference type="InterPro" id="IPR003661">
    <property type="entry name" value="HisK_dim/P_dom"/>
</dbReference>
<dbReference type="InterPro" id="IPR003660">
    <property type="entry name" value="HAMP_dom"/>
</dbReference>
<dbReference type="PANTHER" id="PTHR45453:SF3">
    <property type="entry name" value="HISTIDINE KINASE"/>
    <property type="match status" value="1"/>
</dbReference>
<keyword evidence="9" id="KW-0472">Membrane</keyword>
<gene>
    <name evidence="12" type="primary">phoR_9</name>
    <name evidence="12" type="ORF">CLPUN_36480</name>
</gene>
<feature type="coiled-coil region" evidence="8">
    <location>
        <begin position="248"/>
        <end position="275"/>
    </location>
</feature>
<dbReference type="PANTHER" id="PTHR45453">
    <property type="entry name" value="PHOSPHATE REGULON SENSOR PROTEIN PHOR"/>
    <property type="match status" value="1"/>
</dbReference>
<keyword evidence="8" id="KW-0175">Coiled coil</keyword>
<proteinExistence type="predicted"/>
<dbReference type="OrthoDB" id="9762826at2"/>
<dbReference type="PROSITE" id="PS50109">
    <property type="entry name" value="HIS_KIN"/>
    <property type="match status" value="1"/>
</dbReference>
<dbReference type="EC" id="2.7.13.3" evidence="3"/>
<dbReference type="CDD" id="cd00082">
    <property type="entry name" value="HisKA"/>
    <property type="match status" value="1"/>
</dbReference>
<comment type="catalytic activity">
    <reaction evidence="1">
        <text>ATP + protein L-histidine = ADP + protein N-phospho-L-histidine.</text>
        <dbReference type="EC" id="2.7.13.3"/>
    </reaction>
</comment>
<keyword evidence="4" id="KW-0597">Phosphoprotein</keyword>
<feature type="domain" description="Histidine kinase" evidence="10">
    <location>
        <begin position="285"/>
        <end position="501"/>
    </location>
</feature>
<keyword evidence="13" id="KW-1185">Reference proteome</keyword>
<evidence type="ECO:0000259" key="11">
    <source>
        <dbReference type="PROSITE" id="PS50885"/>
    </source>
</evidence>
<dbReference type="InterPro" id="IPR050351">
    <property type="entry name" value="BphY/WalK/GraS-like"/>
</dbReference>
<feature type="transmembrane region" description="Helical" evidence="9">
    <location>
        <begin position="183"/>
        <end position="202"/>
    </location>
</feature>
<accession>A0A1S8TAL2</accession>
<evidence type="ECO:0000256" key="4">
    <source>
        <dbReference type="ARBA" id="ARBA00022553"/>
    </source>
</evidence>
<dbReference type="GO" id="GO:0000155">
    <property type="term" value="F:phosphorelay sensor kinase activity"/>
    <property type="evidence" value="ECO:0007669"/>
    <property type="project" value="InterPro"/>
</dbReference>
<dbReference type="Gene3D" id="1.10.287.130">
    <property type="match status" value="1"/>
</dbReference>
<keyword evidence="7" id="KW-0902">Two-component regulatory system</keyword>
<reference evidence="12 13" key="1">
    <citation type="submission" date="2016-05" db="EMBL/GenBank/DDBJ databases">
        <title>Microbial solvent formation.</title>
        <authorList>
            <person name="Poehlein A."/>
            <person name="Montoya Solano J.D."/>
            <person name="Flitsch S."/>
            <person name="Krabben P."/>
            <person name="Duerre P."/>
            <person name="Daniel R."/>
        </authorList>
    </citation>
    <scope>NUCLEOTIDE SEQUENCE [LARGE SCALE GENOMIC DNA]</scope>
    <source>
        <strain evidence="12 13">DSM 2619</strain>
    </source>
</reference>
<evidence type="ECO:0000256" key="1">
    <source>
        <dbReference type="ARBA" id="ARBA00000085"/>
    </source>
</evidence>
<evidence type="ECO:0000256" key="8">
    <source>
        <dbReference type="SAM" id="Coils"/>
    </source>
</evidence>
<dbReference type="InterPro" id="IPR036097">
    <property type="entry name" value="HisK_dim/P_sf"/>
</dbReference>
<evidence type="ECO:0000313" key="13">
    <source>
        <dbReference type="Proteomes" id="UP000190890"/>
    </source>
</evidence>
<evidence type="ECO:0000259" key="10">
    <source>
        <dbReference type="PROSITE" id="PS50109"/>
    </source>
</evidence>
<dbReference type="SMART" id="SM00388">
    <property type="entry name" value="HisKA"/>
    <property type="match status" value="1"/>
</dbReference>
<evidence type="ECO:0000256" key="9">
    <source>
        <dbReference type="SAM" id="Phobius"/>
    </source>
</evidence>